<dbReference type="OrthoDB" id="194358at2759"/>
<dbReference type="Proteomes" id="UP000738349">
    <property type="component" value="Unassembled WGS sequence"/>
</dbReference>
<dbReference type="Pfam" id="PF06985">
    <property type="entry name" value="HET"/>
    <property type="match status" value="1"/>
</dbReference>
<dbReference type="InterPro" id="IPR010730">
    <property type="entry name" value="HET"/>
</dbReference>
<reference evidence="3" key="1">
    <citation type="journal article" date="2021" name="Nat. Commun.">
        <title>Genetic determinants of endophytism in the Arabidopsis root mycobiome.</title>
        <authorList>
            <person name="Mesny F."/>
            <person name="Miyauchi S."/>
            <person name="Thiergart T."/>
            <person name="Pickel B."/>
            <person name="Atanasova L."/>
            <person name="Karlsson M."/>
            <person name="Huettel B."/>
            <person name="Barry K.W."/>
            <person name="Haridas S."/>
            <person name="Chen C."/>
            <person name="Bauer D."/>
            <person name="Andreopoulos W."/>
            <person name="Pangilinan J."/>
            <person name="LaButti K."/>
            <person name="Riley R."/>
            <person name="Lipzen A."/>
            <person name="Clum A."/>
            <person name="Drula E."/>
            <person name="Henrissat B."/>
            <person name="Kohler A."/>
            <person name="Grigoriev I.V."/>
            <person name="Martin F.M."/>
            <person name="Hacquard S."/>
        </authorList>
    </citation>
    <scope>NUCLEOTIDE SEQUENCE</scope>
    <source>
        <strain evidence="3">MPI-CAGE-AT-0147</strain>
    </source>
</reference>
<dbReference type="PANTHER" id="PTHR10622">
    <property type="entry name" value="HET DOMAIN-CONTAINING PROTEIN"/>
    <property type="match status" value="1"/>
</dbReference>
<proteinExistence type="predicted"/>
<accession>A0A9P9F7H7</accession>
<evidence type="ECO:0000259" key="1">
    <source>
        <dbReference type="Pfam" id="PF06985"/>
    </source>
</evidence>
<evidence type="ECO:0000313" key="3">
    <source>
        <dbReference type="EMBL" id="KAH7156130.1"/>
    </source>
</evidence>
<sequence>MRLINVGTLEMEEFFGDAIPEYAILSHTWAEQEVSFDAWQQPAKATAMKGYSKILGACKFASQLDEGIAYVWADTACIDKRSSADLSEAINSMFRWYARSRVCLVHLADVDAPARPVVAAEDRLRDDVLARPRGVAADGAEPAALLAELQRQVRANRFSRPRPDTAASTALSEELRRQFRASRWFTRGWTLQELLAPRRVLFLSRDWQLLGNLPSLIGDVEAATGIPARFLLKDLGLQAASIAQRMAWAAGRETTRIEDTAYCLMGLFGISMPLLYGEGARAFRRLQAEIIKESYDHSIFAWQGGADPEAEASGHAEGLEEPSGDLRYPILAPSPRCFRGHSRIIQAWDHTERSHYTLTNSGLRITLPVLRTITPGLILGVLNCRSSSGSAKSRVGLVLYSTSGDRYTRLAGIPVNLASVAGVLPAARKKMYITSPDSLDMGDMSNWAAFAMLWSPAVTSLEASAEAPASAFLAFEGGAHQPPPRYLEPKLGWRRLLCPWTRPGLMELCATGSSTYAVVLEFTDPETDKKLCVVIGCRPRDVDDGNDNDGISDDNQRWWFACVLQRSPQPDETFDDVFKLAISTGETDPMKPGSKPGSRPYAEIQFPQWGIKMQWVPAGCPMIIVRTDMILAKARAAPGEGLG</sequence>
<dbReference type="AlphaFoldDB" id="A0A9P9F7H7"/>
<feature type="domain" description="DUF8212" evidence="2">
    <location>
        <begin position="281"/>
        <end position="371"/>
    </location>
</feature>
<dbReference type="PANTHER" id="PTHR10622:SF10">
    <property type="entry name" value="HET DOMAIN-CONTAINING PROTEIN"/>
    <property type="match status" value="1"/>
</dbReference>
<dbReference type="EMBL" id="JAGMUV010000005">
    <property type="protein sequence ID" value="KAH7156130.1"/>
    <property type="molecule type" value="Genomic_DNA"/>
</dbReference>
<gene>
    <name evidence="3" type="ORF">EDB81DRAFT_756636</name>
</gene>
<comment type="caution">
    <text evidence="3">The sequence shown here is derived from an EMBL/GenBank/DDBJ whole genome shotgun (WGS) entry which is preliminary data.</text>
</comment>
<feature type="domain" description="Heterokaryon incompatibility" evidence="1">
    <location>
        <begin position="22"/>
        <end position="193"/>
    </location>
</feature>
<protein>
    <submittedName>
        <fullName evidence="3">Heterokaryon incompatibility protein-domain-containing protein</fullName>
    </submittedName>
</protein>
<keyword evidence="4" id="KW-1185">Reference proteome</keyword>
<evidence type="ECO:0000259" key="2">
    <source>
        <dbReference type="Pfam" id="PF26640"/>
    </source>
</evidence>
<name>A0A9P9F7H7_9HYPO</name>
<organism evidence="3 4">
    <name type="scientific">Dactylonectria macrodidyma</name>
    <dbReference type="NCBI Taxonomy" id="307937"/>
    <lineage>
        <taxon>Eukaryota</taxon>
        <taxon>Fungi</taxon>
        <taxon>Dikarya</taxon>
        <taxon>Ascomycota</taxon>
        <taxon>Pezizomycotina</taxon>
        <taxon>Sordariomycetes</taxon>
        <taxon>Hypocreomycetidae</taxon>
        <taxon>Hypocreales</taxon>
        <taxon>Nectriaceae</taxon>
        <taxon>Dactylonectria</taxon>
    </lineage>
</organism>
<dbReference type="Pfam" id="PF26640">
    <property type="entry name" value="DUF8212"/>
    <property type="match status" value="1"/>
</dbReference>
<evidence type="ECO:0000313" key="4">
    <source>
        <dbReference type="Proteomes" id="UP000738349"/>
    </source>
</evidence>
<dbReference type="InterPro" id="IPR058525">
    <property type="entry name" value="DUF8212"/>
</dbReference>